<evidence type="ECO:0000256" key="3">
    <source>
        <dbReference type="SAM" id="SignalP"/>
    </source>
</evidence>
<dbReference type="PROSITE" id="PS00256">
    <property type="entry name" value="AKH"/>
    <property type="match status" value="1"/>
</dbReference>
<dbReference type="InterPro" id="IPR026444">
    <property type="entry name" value="Secre_tail"/>
</dbReference>
<dbReference type="Gene3D" id="2.60.40.10">
    <property type="entry name" value="Immunoglobulins"/>
    <property type="match status" value="1"/>
</dbReference>
<name>A0A4Q2UNW6_9BACT</name>
<keyword evidence="3" id="KW-0732">Signal</keyword>
<gene>
    <name evidence="4" type="ORF">EQG79_17525</name>
</gene>
<evidence type="ECO:0000313" key="5">
    <source>
        <dbReference type="Proteomes" id="UP000290407"/>
    </source>
</evidence>
<evidence type="ECO:0000256" key="1">
    <source>
        <dbReference type="ARBA" id="ARBA00004613"/>
    </source>
</evidence>
<protein>
    <submittedName>
        <fullName evidence="4">T9SS type A sorting domain-containing protein</fullName>
    </submittedName>
</protein>
<proteinExistence type="predicted"/>
<feature type="chain" id="PRO_5020730148" evidence="3">
    <location>
        <begin position="19"/>
        <end position="365"/>
    </location>
</feature>
<dbReference type="NCBIfam" id="TIGR04183">
    <property type="entry name" value="Por_Secre_tail"/>
    <property type="match status" value="1"/>
</dbReference>
<dbReference type="InterPro" id="IPR002047">
    <property type="entry name" value="Adipokinetic_hormone_CS"/>
</dbReference>
<dbReference type="GO" id="GO:0005179">
    <property type="term" value="F:hormone activity"/>
    <property type="evidence" value="ECO:0007669"/>
    <property type="project" value="InterPro"/>
</dbReference>
<keyword evidence="5" id="KW-1185">Reference proteome</keyword>
<dbReference type="Proteomes" id="UP000290407">
    <property type="component" value="Unassembled WGS sequence"/>
</dbReference>
<evidence type="ECO:0000313" key="4">
    <source>
        <dbReference type="EMBL" id="RYC69300.1"/>
    </source>
</evidence>
<comment type="caution">
    <text evidence="4">The sequence shown here is derived from an EMBL/GenBank/DDBJ whole genome shotgun (WGS) entry which is preliminary data.</text>
</comment>
<reference evidence="4 5" key="1">
    <citation type="submission" date="2019-01" db="EMBL/GenBank/DDBJ databases">
        <title>Spirosoma flava sp. nov., a propanil-degrading bacterium isolated from herbicide-contaminated soil.</title>
        <authorList>
            <person name="Zhang L."/>
            <person name="Jiang J.-D."/>
        </authorList>
    </citation>
    <scope>NUCLEOTIDE SEQUENCE [LARGE SCALE GENOMIC DNA]</scope>
    <source>
        <strain evidence="4 5">TY50</strain>
    </source>
</reference>
<dbReference type="GO" id="GO:0005576">
    <property type="term" value="C:extracellular region"/>
    <property type="evidence" value="ECO:0007669"/>
    <property type="project" value="UniProtKB-SubCell"/>
</dbReference>
<feature type="signal peptide" evidence="3">
    <location>
        <begin position="1"/>
        <end position="18"/>
    </location>
</feature>
<organism evidence="4 5">
    <name type="scientific">Spirosoma sordidisoli</name>
    <dbReference type="NCBI Taxonomy" id="2502893"/>
    <lineage>
        <taxon>Bacteria</taxon>
        <taxon>Pseudomonadati</taxon>
        <taxon>Bacteroidota</taxon>
        <taxon>Cytophagia</taxon>
        <taxon>Cytophagales</taxon>
        <taxon>Cytophagaceae</taxon>
        <taxon>Spirosoma</taxon>
    </lineage>
</organism>
<evidence type="ECO:0000256" key="2">
    <source>
        <dbReference type="ARBA" id="ARBA00022525"/>
    </source>
</evidence>
<keyword evidence="2" id="KW-0964">Secreted</keyword>
<dbReference type="AlphaFoldDB" id="A0A4Q2UNW6"/>
<comment type="subcellular location">
    <subcellularLocation>
        <location evidence="1">Secreted</location>
    </subcellularLocation>
</comment>
<dbReference type="InterPro" id="IPR013783">
    <property type="entry name" value="Ig-like_fold"/>
</dbReference>
<sequence>MRYFYTFCLLTLSAIVQAQVNFSATWPFNGATTGSATHANVSTGGASFVGVAPNNVAGYVPGQNGQAVNVANWSQSAACNFSEYVQISVSAQNGQSMTLTQLTVFANRSGSGPQELRLRSSVDNYASDLMVFAVGTSFQQASASLSGAGFTSQTGTITFRLYGCNGTGGTLRLDDLTINGTVTAAPLPVSLLSFTAKPEGDRVQIAWSTAWERDASRFDIERSADLKEFETVGSVPARGTTDQQQQYGLTDLNPRPGTSYYRLRQVDYNGTTNLYTPVAVQLKTGESVVAVYPNPAESTRIHVRLWNADGATVRLLTMSGQPVAGSLHRSAGEADLIPAQPLTAGLYWLETTLGEQRRIQRVLVR</sequence>
<dbReference type="EMBL" id="SBLB01000004">
    <property type="protein sequence ID" value="RYC69300.1"/>
    <property type="molecule type" value="Genomic_DNA"/>
</dbReference>
<accession>A0A4Q2UNW6</accession>
<dbReference type="RefSeq" id="WP_129602891.1">
    <property type="nucleotide sequence ID" value="NZ_SBLB01000004.1"/>
</dbReference>